<comment type="catalytic activity">
    <reaction evidence="1">
        <text>S-ubiquitinyl-[E2 ubiquitin-conjugating enzyme]-L-cysteine + [acceptor protein]-L-lysine = [E2 ubiquitin-conjugating enzyme]-L-cysteine + N(6)-ubiquitinyl-[acceptor protein]-L-lysine.</text>
        <dbReference type="EC" id="2.3.2.27"/>
    </reaction>
</comment>
<dbReference type="GO" id="GO:0000209">
    <property type="term" value="P:protein polyubiquitination"/>
    <property type="evidence" value="ECO:0007669"/>
    <property type="project" value="UniProtKB-ARBA"/>
</dbReference>
<dbReference type="SUPFAM" id="SSF57850">
    <property type="entry name" value="RING/U-box"/>
    <property type="match status" value="1"/>
</dbReference>
<evidence type="ECO:0000256" key="3">
    <source>
        <dbReference type="ARBA" id="ARBA00012483"/>
    </source>
</evidence>
<dbReference type="EC" id="2.3.2.27" evidence="3"/>
<evidence type="ECO:0000256" key="10">
    <source>
        <dbReference type="SAM" id="MobiDB-lite"/>
    </source>
</evidence>
<keyword evidence="8" id="KW-0862">Zinc</keyword>
<dbReference type="AlphaFoldDB" id="A0A8S9XMT0"/>
<keyword evidence="5" id="KW-0479">Metal-binding</keyword>
<dbReference type="Pfam" id="PF13639">
    <property type="entry name" value="zf-RING_2"/>
    <property type="match status" value="1"/>
</dbReference>
<dbReference type="GO" id="GO:0006511">
    <property type="term" value="P:ubiquitin-dependent protein catabolic process"/>
    <property type="evidence" value="ECO:0007669"/>
    <property type="project" value="TreeGrafter"/>
</dbReference>
<evidence type="ECO:0000256" key="8">
    <source>
        <dbReference type="ARBA" id="ARBA00022833"/>
    </source>
</evidence>
<comment type="pathway">
    <text evidence="2">Protein modification; protein ubiquitination.</text>
</comment>
<dbReference type="PANTHER" id="PTHR45931">
    <property type="entry name" value="SI:CH211-59O9.10"/>
    <property type="match status" value="1"/>
</dbReference>
<evidence type="ECO:0000259" key="11">
    <source>
        <dbReference type="PROSITE" id="PS50089"/>
    </source>
</evidence>
<feature type="domain" description="RING-type" evidence="11">
    <location>
        <begin position="200"/>
        <end position="241"/>
    </location>
</feature>
<keyword evidence="4" id="KW-0808">Transferase</keyword>
<dbReference type="GO" id="GO:0008270">
    <property type="term" value="F:zinc ion binding"/>
    <property type="evidence" value="ECO:0007669"/>
    <property type="project" value="UniProtKB-KW"/>
</dbReference>
<dbReference type="InterPro" id="IPR001841">
    <property type="entry name" value="Znf_RING"/>
</dbReference>
<dbReference type="EMBL" id="WIXP02000005">
    <property type="protein sequence ID" value="KAF6210267.1"/>
    <property type="molecule type" value="Genomic_DNA"/>
</dbReference>
<dbReference type="FunFam" id="3.30.40.10:FF:000069">
    <property type="entry name" value="E3 ubiquitin-protein ligase RNF115"/>
    <property type="match status" value="1"/>
</dbReference>
<dbReference type="InterPro" id="IPR013083">
    <property type="entry name" value="Znf_RING/FYVE/PHD"/>
</dbReference>
<dbReference type="SMART" id="SM00184">
    <property type="entry name" value="RING"/>
    <property type="match status" value="1"/>
</dbReference>
<gene>
    <name evidence="12" type="ORF">GE061_013371</name>
</gene>
<keyword evidence="6 9" id="KW-0863">Zinc-finger</keyword>
<feature type="region of interest" description="Disordered" evidence="10">
    <location>
        <begin position="78"/>
        <end position="97"/>
    </location>
</feature>
<feature type="compositionally biased region" description="Basic residues" evidence="10">
    <location>
        <begin position="88"/>
        <end position="97"/>
    </location>
</feature>
<dbReference type="GO" id="GO:0061630">
    <property type="term" value="F:ubiquitin protein ligase activity"/>
    <property type="evidence" value="ECO:0007669"/>
    <property type="project" value="UniProtKB-EC"/>
</dbReference>
<evidence type="ECO:0000256" key="7">
    <source>
        <dbReference type="ARBA" id="ARBA00022786"/>
    </source>
</evidence>
<dbReference type="Proteomes" id="UP000466442">
    <property type="component" value="Linkage Group LG5"/>
</dbReference>
<evidence type="ECO:0000256" key="4">
    <source>
        <dbReference type="ARBA" id="ARBA00022679"/>
    </source>
</evidence>
<name>A0A8S9XMT0_APOLU</name>
<dbReference type="Gene3D" id="3.30.40.10">
    <property type="entry name" value="Zinc/RING finger domain, C3HC4 (zinc finger)"/>
    <property type="match status" value="1"/>
</dbReference>
<reference evidence="12" key="1">
    <citation type="journal article" date="2021" name="Mol. Ecol. Resour.">
        <title>Apolygus lucorum genome provides insights into omnivorousness and mesophyll feeding.</title>
        <authorList>
            <person name="Liu Y."/>
            <person name="Liu H."/>
            <person name="Wang H."/>
            <person name="Huang T."/>
            <person name="Liu B."/>
            <person name="Yang B."/>
            <person name="Yin L."/>
            <person name="Li B."/>
            <person name="Zhang Y."/>
            <person name="Zhang S."/>
            <person name="Jiang F."/>
            <person name="Zhang X."/>
            <person name="Ren Y."/>
            <person name="Wang B."/>
            <person name="Wang S."/>
            <person name="Lu Y."/>
            <person name="Wu K."/>
            <person name="Fan W."/>
            <person name="Wang G."/>
        </authorList>
    </citation>
    <scope>NUCLEOTIDE SEQUENCE</scope>
    <source>
        <strain evidence="12">12Hb</strain>
    </source>
</reference>
<comment type="caution">
    <text evidence="12">The sequence shown here is derived from an EMBL/GenBank/DDBJ whole genome shotgun (WGS) entry which is preliminary data.</text>
</comment>
<evidence type="ECO:0000256" key="6">
    <source>
        <dbReference type="ARBA" id="ARBA00022771"/>
    </source>
</evidence>
<dbReference type="GO" id="GO:0005634">
    <property type="term" value="C:nucleus"/>
    <property type="evidence" value="ECO:0007669"/>
    <property type="project" value="TreeGrafter"/>
</dbReference>
<dbReference type="CDD" id="cd16667">
    <property type="entry name" value="RING-H2_RNF126-like"/>
    <property type="match status" value="1"/>
</dbReference>
<protein>
    <recommendedName>
        <fullName evidence="3">RING-type E3 ubiquitin transferase</fullName>
        <ecNumber evidence="3">2.3.2.27</ecNumber>
    </recommendedName>
</protein>
<evidence type="ECO:0000256" key="5">
    <source>
        <dbReference type="ARBA" id="ARBA00022723"/>
    </source>
</evidence>
<dbReference type="PROSITE" id="PS50089">
    <property type="entry name" value="ZF_RING_2"/>
    <property type="match status" value="1"/>
</dbReference>
<sequence>MAEEAAVENLPVVNRFFCHKCSREISAVLPDFTCPNCQCGFIEALENPPEQNDVDMDSDIELEEQPFQMLYEIMSSLSGPDVGERRGGRGRRSGRAGRVRQLAAMETMIQDFVMNLAGVGWGQMGSNTIGVGTGRGGGGPVLLLGNPGDYAWGREGLDAIVTQLLNQMDTTGPPPLAKEKINEIPTVVISKDQVDINLQCSVCWEDFKIDEQVRKLPCEHVYHENCIIPWLELHGTCPICRKTLADDVRLEDSENTAGDVGNSLATLLRYARPRDTSRSLIKDYCSEAVVPVDQLVMTLCTVNKYGGMVESSHFTVEDREALTVVNMPNPGFFTENTTFDRPATFYHLSSKNDFWLGSRD</sequence>
<dbReference type="InterPro" id="IPR051834">
    <property type="entry name" value="RING_finger_E3_ligase"/>
</dbReference>
<evidence type="ECO:0000313" key="12">
    <source>
        <dbReference type="EMBL" id="KAF6210267.1"/>
    </source>
</evidence>
<evidence type="ECO:0000256" key="2">
    <source>
        <dbReference type="ARBA" id="ARBA00004906"/>
    </source>
</evidence>
<keyword evidence="7" id="KW-0833">Ubl conjugation pathway</keyword>
<accession>A0A8S9XMT0</accession>
<dbReference type="PANTHER" id="PTHR45931:SF3">
    <property type="entry name" value="RING ZINC FINGER-CONTAINING PROTEIN"/>
    <property type="match status" value="1"/>
</dbReference>
<evidence type="ECO:0000313" key="13">
    <source>
        <dbReference type="Proteomes" id="UP000466442"/>
    </source>
</evidence>
<dbReference type="OrthoDB" id="8062037at2759"/>
<keyword evidence="13" id="KW-1185">Reference proteome</keyword>
<evidence type="ECO:0000256" key="9">
    <source>
        <dbReference type="PROSITE-ProRule" id="PRU00175"/>
    </source>
</evidence>
<proteinExistence type="predicted"/>
<organism evidence="12 13">
    <name type="scientific">Apolygus lucorum</name>
    <name type="common">Small green plant bug</name>
    <name type="synonym">Lygocoris lucorum</name>
    <dbReference type="NCBI Taxonomy" id="248454"/>
    <lineage>
        <taxon>Eukaryota</taxon>
        <taxon>Metazoa</taxon>
        <taxon>Ecdysozoa</taxon>
        <taxon>Arthropoda</taxon>
        <taxon>Hexapoda</taxon>
        <taxon>Insecta</taxon>
        <taxon>Pterygota</taxon>
        <taxon>Neoptera</taxon>
        <taxon>Paraneoptera</taxon>
        <taxon>Hemiptera</taxon>
        <taxon>Heteroptera</taxon>
        <taxon>Panheteroptera</taxon>
        <taxon>Cimicomorpha</taxon>
        <taxon>Miridae</taxon>
        <taxon>Mirini</taxon>
        <taxon>Apolygus</taxon>
    </lineage>
</organism>
<evidence type="ECO:0000256" key="1">
    <source>
        <dbReference type="ARBA" id="ARBA00000900"/>
    </source>
</evidence>